<evidence type="ECO:0008006" key="4">
    <source>
        <dbReference type="Google" id="ProtNLM"/>
    </source>
</evidence>
<accession>A0AAE0NSK7</accession>
<dbReference type="InterPro" id="IPR008972">
    <property type="entry name" value="Cupredoxin"/>
</dbReference>
<evidence type="ECO:0000313" key="3">
    <source>
        <dbReference type="Proteomes" id="UP001285441"/>
    </source>
</evidence>
<dbReference type="PANTHER" id="PTHR34883">
    <property type="entry name" value="SERINE-RICH PROTEIN, PUTATIVE-RELATED-RELATED"/>
    <property type="match status" value="1"/>
</dbReference>
<dbReference type="CDD" id="cd00920">
    <property type="entry name" value="Cupredoxin"/>
    <property type="match status" value="1"/>
</dbReference>
<name>A0AAE0NSK7_9PEZI</name>
<feature type="region of interest" description="Disordered" evidence="1">
    <location>
        <begin position="271"/>
        <end position="295"/>
    </location>
</feature>
<dbReference type="Proteomes" id="UP001285441">
    <property type="component" value="Unassembled WGS sequence"/>
</dbReference>
<reference evidence="2" key="2">
    <citation type="submission" date="2023-06" db="EMBL/GenBank/DDBJ databases">
        <authorList>
            <consortium name="Lawrence Berkeley National Laboratory"/>
            <person name="Haridas S."/>
            <person name="Hensen N."/>
            <person name="Bonometti L."/>
            <person name="Westerberg I."/>
            <person name="Brannstrom I.O."/>
            <person name="Guillou S."/>
            <person name="Cros-Aarteil S."/>
            <person name="Calhoun S."/>
            <person name="Kuo A."/>
            <person name="Mondo S."/>
            <person name="Pangilinan J."/>
            <person name="Riley R."/>
            <person name="LaButti K."/>
            <person name="Andreopoulos B."/>
            <person name="Lipzen A."/>
            <person name="Chen C."/>
            <person name="Yanf M."/>
            <person name="Daum C."/>
            <person name="Ng V."/>
            <person name="Clum A."/>
            <person name="Steindorff A."/>
            <person name="Ohm R."/>
            <person name="Martin F."/>
            <person name="Silar P."/>
            <person name="Natvig D."/>
            <person name="Lalanne C."/>
            <person name="Gautier V."/>
            <person name="Ament-velasquez S.L."/>
            <person name="Kruys A."/>
            <person name="Hutchinson M.I."/>
            <person name="Powell A.J."/>
            <person name="Barry K."/>
            <person name="Miller A.N."/>
            <person name="Grigoriev I.V."/>
            <person name="Debuchy R."/>
            <person name="Gladieux P."/>
            <person name="Thoren M.H."/>
            <person name="Johannesson H."/>
        </authorList>
    </citation>
    <scope>NUCLEOTIDE SEQUENCE</scope>
    <source>
        <strain evidence="2">CBS 232.78</strain>
    </source>
</reference>
<evidence type="ECO:0000313" key="2">
    <source>
        <dbReference type="EMBL" id="KAK3386938.1"/>
    </source>
</evidence>
<keyword evidence="3" id="KW-1185">Reference proteome</keyword>
<proteinExistence type="predicted"/>
<evidence type="ECO:0000256" key="1">
    <source>
        <dbReference type="SAM" id="MobiDB-lite"/>
    </source>
</evidence>
<comment type="caution">
    <text evidence="2">The sequence shown here is derived from an EMBL/GenBank/DDBJ whole genome shotgun (WGS) entry which is preliminary data.</text>
</comment>
<dbReference type="Gene3D" id="2.60.40.420">
    <property type="entry name" value="Cupredoxins - blue copper proteins"/>
    <property type="match status" value="1"/>
</dbReference>
<dbReference type="PANTHER" id="PTHR34883:SF4">
    <property type="entry name" value="CUPREDOXIN"/>
    <property type="match status" value="1"/>
</dbReference>
<gene>
    <name evidence="2" type="ORF">B0H63DRAFT_447840</name>
</gene>
<protein>
    <recommendedName>
        <fullName evidence="4">Phytocyanin domain-containing protein</fullName>
    </recommendedName>
</protein>
<reference evidence="2" key="1">
    <citation type="journal article" date="2023" name="Mol. Phylogenet. Evol.">
        <title>Genome-scale phylogeny and comparative genomics of the fungal order Sordariales.</title>
        <authorList>
            <person name="Hensen N."/>
            <person name="Bonometti L."/>
            <person name="Westerberg I."/>
            <person name="Brannstrom I.O."/>
            <person name="Guillou S."/>
            <person name="Cros-Aarteil S."/>
            <person name="Calhoun S."/>
            <person name="Haridas S."/>
            <person name="Kuo A."/>
            <person name="Mondo S."/>
            <person name="Pangilinan J."/>
            <person name="Riley R."/>
            <person name="LaButti K."/>
            <person name="Andreopoulos B."/>
            <person name="Lipzen A."/>
            <person name="Chen C."/>
            <person name="Yan M."/>
            <person name="Daum C."/>
            <person name="Ng V."/>
            <person name="Clum A."/>
            <person name="Steindorff A."/>
            <person name="Ohm R.A."/>
            <person name="Martin F."/>
            <person name="Silar P."/>
            <person name="Natvig D.O."/>
            <person name="Lalanne C."/>
            <person name="Gautier V."/>
            <person name="Ament-Velasquez S.L."/>
            <person name="Kruys A."/>
            <person name="Hutchinson M.I."/>
            <person name="Powell A.J."/>
            <person name="Barry K."/>
            <person name="Miller A.N."/>
            <person name="Grigoriev I.V."/>
            <person name="Debuchy R."/>
            <person name="Gladieux P."/>
            <person name="Hiltunen Thoren M."/>
            <person name="Johannesson H."/>
        </authorList>
    </citation>
    <scope>NUCLEOTIDE SEQUENCE</scope>
    <source>
        <strain evidence="2">CBS 232.78</strain>
    </source>
</reference>
<dbReference type="AlphaFoldDB" id="A0AAE0NSK7"/>
<organism evidence="2 3">
    <name type="scientific">Podospora didyma</name>
    <dbReference type="NCBI Taxonomy" id="330526"/>
    <lineage>
        <taxon>Eukaryota</taxon>
        <taxon>Fungi</taxon>
        <taxon>Dikarya</taxon>
        <taxon>Ascomycota</taxon>
        <taxon>Pezizomycotina</taxon>
        <taxon>Sordariomycetes</taxon>
        <taxon>Sordariomycetidae</taxon>
        <taxon>Sordariales</taxon>
        <taxon>Podosporaceae</taxon>
        <taxon>Podospora</taxon>
    </lineage>
</organism>
<dbReference type="EMBL" id="JAULSW010000003">
    <property type="protein sequence ID" value="KAK3386938.1"/>
    <property type="molecule type" value="Genomic_DNA"/>
</dbReference>
<sequence length="366" mass="35408">MKYTAALALGMVPAALGKAVHNVYPVKQRDGHLAKVEALSNGASVTINGKAGVPATEAQLSELTNLLGLNTGKGVEINFLWVNVGGGQPTTVVNAASTVTVTQTVAGAAATGAAAVQTGAAQAGSPAVAAPASGTVAATGATHSVTVGGPQGLAFSPPQLQAAIGDTVIFTFLSQNHTATQSAFDTPCDPLAGGMDSGFQANPNNTVNPPPQVAMQVMVGTPLWFYCRQNGHCGKGMAFSINPTAEKTHAMFQALAIAQKGTGAGSAITGNGGAAAAPAAPAAPAGSAPAASAPPTEAAAPTAVAGGAAASTGIVTGTGTLGADGACLCAVSCSFGQFPNVAMQGQNAFGGIPGAVPMNPSAAARR</sequence>
<dbReference type="SUPFAM" id="SSF49503">
    <property type="entry name" value="Cupredoxins"/>
    <property type="match status" value="1"/>
</dbReference>
<dbReference type="InterPro" id="IPR052953">
    <property type="entry name" value="Ser-rich/MCO-related"/>
</dbReference>